<comment type="caution">
    <text evidence="6">The sequence shown here is derived from an EMBL/GenBank/DDBJ whole genome shotgun (WGS) entry which is preliminary data.</text>
</comment>
<evidence type="ECO:0000313" key="7">
    <source>
        <dbReference type="Proteomes" id="UP000287766"/>
    </source>
</evidence>
<dbReference type="InterPro" id="IPR036388">
    <property type="entry name" value="WH-like_DNA-bd_sf"/>
</dbReference>
<dbReference type="InterPro" id="IPR000847">
    <property type="entry name" value="LysR_HTH_N"/>
</dbReference>
<dbReference type="PANTHER" id="PTHR30537">
    <property type="entry name" value="HTH-TYPE TRANSCRIPTIONAL REGULATOR"/>
    <property type="match status" value="1"/>
</dbReference>
<dbReference type="EMBL" id="PIPR01000002">
    <property type="protein sequence ID" value="RUO39464.1"/>
    <property type="molecule type" value="Genomic_DNA"/>
</dbReference>
<evidence type="ECO:0000256" key="3">
    <source>
        <dbReference type="ARBA" id="ARBA00023125"/>
    </source>
</evidence>
<dbReference type="GO" id="GO:0003700">
    <property type="term" value="F:DNA-binding transcription factor activity"/>
    <property type="evidence" value="ECO:0007669"/>
    <property type="project" value="InterPro"/>
</dbReference>
<dbReference type="Proteomes" id="UP000287766">
    <property type="component" value="Unassembled WGS sequence"/>
</dbReference>
<evidence type="ECO:0000259" key="5">
    <source>
        <dbReference type="PROSITE" id="PS50931"/>
    </source>
</evidence>
<evidence type="ECO:0000256" key="4">
    <source>
        <dbReference type="ARBA" id="ARBA00023163"/>
    </source>
</evidence>
<dbReference type="FunFam" id="1.10.10.10:FF:000001">
    <property type="entry name" value="LysR family transcriptional regulator"/>
    <property type="match status" value="1"/>
</dbReference>
<reference evidence="7" key="1">
    <citation type="journal article" date="2018" name="Front. Microbiol.">
        <title>Genome-Based Analysis Reveals the Taxonomy and Diversity of the Family Idiomarinaceae.</title>
        <authorList>
            <person name="Liu Y."/>
            <person name="Lai Q."/>
            <person name="Shao Z."/>
        </authorList>
    </citation>
    <scope>NUCLEOTIDE SEQUENCE [LARGE SCALE GENOMIC DNA]</scope>
    <source>
        <strain evidence="7">KYW314</strain>
    </source>
</reference>
<dbReference type="Gene3D" id="1.10.10.10">
    <property type="entry name" value="Winged helix-like DNA-binding domain superfamily/Winged helix DNA-binding domain"/>
    <property type="match status" value="1"/>
</dbReference>
<dbReference type="InterPro" id="IPR058163">
    <property type="entry name" value="LysR-type_TF_proteobact-type"/>
</dbReference>
<keyword evidence="4" id="KW-0804">Transcription</keyword>
<evidence type="ECO:0000256" key="2">
    <source>
        <dbReference type="ARBA" id="ARBA00023015"/>
    </source>
</evidence>
<keyword evidence="2" id="KW-0805">Transcription regulation</keyword>
<sequence length="302" mass="33394">MDRLDAMRTFITVAREGSFTRAAERLGMSPQLVSKYVGQLEAHLSVRLLNRTTRRVHLTEAGMRYELSARQVLQEIDDIENDLGSLQSSATGQIRISAPVSFAIAHLAPLLHDFQEQYPAVTFDVQLNDRKVDIVDEGFDLALRIGQLKSSSLIAKRLAPVRLVICAAPDYLAKQGTPHKLDDLKNHKLLHYSLMEDDTSPLLKTWLQSRHTMVSNNGDVLTRAAIAGAGLVIQPTFIVSEAITSGALLPVLNQHVPEPLALYAVYAHRTLLASKVRAFLDFSADYYGETPPWDQGLTGTPT</sequence>
<dbReference type="InterPro" id="IPR036390">
    <property type="entry name" value="WH_DNA-bd_sf"/>
</dbReference>
<evidence type="ECO:0000313" key="6">
    <source>
        <dbReference type="EMBL" id="RUO39464.1"/>
    </source>
</evidence>
<dbReference type="AlphaFoldDB" id="A0A7Z6ZSA2"/>
<dbReference type="SUPFAM" id="SSF46785">
    <property type="entry name" value="Winged helix' DNA-binding domain"/>
    <property type="match status" value="1"/>
</dbReference>
<name>A0A7Z6ZSA2_9GAMM</name>
<dbReference type="FunFam" id="3.40.190.290:FF:000001">
    <property type="entry name" value="Transcriptional regulator, LysR family"/>
    <property type="match status" value="1"/>
</dbReference>
<dbReference type="PROSITE" id="PS50931">
    <property type="entry name" value="HTH_LYSR"/>
    <property type="match status" value="1"/>
</dbReference>
<protein>
    <submittedName>
        <fullName evidence="6">LysR family transcriptional regulator</fullName>
    </submittedName>
</protein>
<keyword evidence="7" id="KW-1185">Reference proteome</keyword>
<dbReference type="Gene3D" id="3.40.190.290">
    <property type="match status" value="1"/>
</dbReference>
<keyword evidence="3" id="KW-0238">DNA-binding</keyword>
<dbReference type="Pfam" id="PF03466">
    <property type="entry name" value="LysR_substrate"/>
    <property type="match status" value="1"/>
</dbReference>
<dbReference type="InterPro" id="IPR005119">
    <property type="entry name" value="LysR_subst-bd"/>
</dbReference>
<dbReference type="Pfam" id="PF00126">
    <property type="entry name" value="HTH_1"/>
    <property type="match status" value="1"/>
</dbReference>
<feature type="domain" description="HTH lysR-type" evidence="5">
    <location>
        <begin position="1"/>
        <end position="59"/>
    </location>
</feature>
<gene>
    <name evidence="6" type="ORF">CWE22_09190</name>
</gene>
<proteinExistence type="inferred from homology"/>
<dbReference type="SUPFAM" id="SSF53850">
    <property type="entry name" value="Periplasmic binding protein-like II"/>
    <property type="match status" value="1"/>
</dbReference>
<accession>A0A7Z6ZSA2</accession>
<organism evidence="6 7">
    <name type="scientific">Pseudidiomarina aestuarii</name>
    <dbReference type="NCBI Taxonomy" id="624146"/>
    <lineage>
        <taxon>Bacteria</taxon>
        <taxon>Pseudomonadati</taxon>
        <taxon>Pseudomonadota</taxon>
        <taxon>Gammaproteobacteria</taxon>
        <taxon>Alteromonadales</taxon>
        <taxon>Idiomarinaceae</taxon>
        <taxon>Pseudidiomarina</taxon>
    </lineage>
</organism>
<dbReference type="GO" id="GO:0003677">
    <property type="term" value="F:DNA binding"/>
    <property type="evidence" value="ECO:0007669"/>
    <property type="project" value="UniProtKB-KW"/>
</dbReference>
<comment type="similarity">
    <text evidence="1">Belongs to the LysR transcriptional regulatory family.</text>
</comment>
<dbReference type="CDD" id="cd08422">
    <property type="entry name" value="PBP2_CrgA_like"/>
    <property type="match status" value="1"/>
</dbReference>
<dbReference type="PANTHER" id="PTHR30537:SF5">
    <property type="entry name" value="HTH-TYPE TRANSCRIPTIONAL ACTIVATOR TTDR-RELATED"/>
    <property type="match status" value="1"/>
</dbReference>
<evidence type="ECO:0000256" key="1">
    <source>
        <dbReference type="ARBA" id="ARBA00009437"/>
    </source>
</evidence>